<dbReference type="AlphaFoldDB" id="A0A852R4A1"/>
<gene>
    <name evidence="1" type="ORF">BJ960_002370</name>
</gene>
<evidence type="ECO:0000313" key="2">
    <source>
        <dbReference type="Proteomes" id="UP000586095"/>
    </source>
</evidence>
<keyword evidence="2" id="KW-1185">Reference proteome</keyword>
<reference evidence="1 2" key="1">
    <citation type="submission" date="2020-07" db="EMBL/GenBank/DDBJ databases">
        <title>Sequencing the genomes of 1000 actinobacteria strains.</title>
        <authorList>
            <person name="Klenk H.-P."/>
        </authorList>
    </citation>
    <scope>NUCLEOTIDE SEQUENCE [LARGE SCALE GENOMIC DNA]</scope>
    <source>
        <strain evidence="1 2">DSM 17380</strain>
    </source>
</reference>
<name>A0A852R4A1_9MICO</name>
<protein>
    <recommendedName>
        <fullName evidence="3">N-acetyltransferase domain-containing protein</fullName>
    </recommendedName>
</protein>
<sequence>MREAAKVLAEAFTDEPLVTQLLPLGTLHRQRKIADYFVWNMRRTGLRTVDVALEDDRIVGVALWRAPGHVSRWLPVLPAKTGVLLRGVGRRGLRVLGAHDAACADKHPSEPYWHLIGVGTAQAHARGARPATVPDIEAALVSHRLREIDDAGSLASFEARTPQHVSQYEALGFSHQCELASPAVSTVVMWRSPRASRSRIAA</sequence>
<dbReference type="Proteomes" id="UP000586095">
    <property type="component" value="Unassembled WGS sequence"/>
</dbReference>
<evidence type="ECO:0000313" key="1">
    <source>
        <dbReference type="EMBL" id="NYD27567.1"/>
    </source>
</evidence>
<organism evidence="1 2">
    <name type="scientific">Leucobacter aridicollis</name>
    <dbReference type="NCBI Taxonomy" id="283878"/>
    <lineage>
        <taxon>Bacteria</taxon>
        <taxon>Bacillati</taxon>
        <taxon>Actinomycetota</taxon>
        <taxon>Actinomycetes</taxon>
        <taxon>Micrococcales</taxon>
        <taxon>Microbacteriaceae</taxon>
        <taxon>Leucobacter</taxon>
    </lineage>
</organism>
<comment type="caution">
    <text evidence="1">The sequence shown here is derived from an EMBL/GenBank/DDBJ whole genome shotgun (WGS) entry which is preliminary data.</text>
</comment>
<dbReference type="EMBL" id="JACCBD010000001">
    <property type="protein sequence ID" value="NYD27567.1"/>
    <property type="molecule type" value="Genomic_DNA"/>
</dbReference>
<proteinExistence type="predicted"/>
<evidence type="ECO:0008006" key="3">
    <source>
        <dbReference type="Google" id="ProtNLM"/>
    </source>
</evidence>
<accession>A0A852R4A1</accession>
<dbReference type="RefSeq" id="WP_185987436.1">
    <property type="nucleotide sequence ID" value="NZ_BAAALZ010000001.1"/>
</dbReference>
<dbReference type="Gene3D" id="3.40.630.30">
    <property type="match status" value="1"/>
</dbReference>